<feature type="transmembrane region" description="Helical" evidence="1">
    <location>
        <begin position="325"/>
        <end position="346"/>
    </location>
</feature>
<keyword evidence="5" id="KW-1185">Reference proteome</keyword>
<keyword evidence="1" id="KW-1133">Transmembrane helix</keyword>
<feature type="signal peptide" evidence="2">
    <location>
        <begin position="1"/>
        <end position="20"/>
    </location>
</feature>
<dbReference type="EMBL" id="VWNE01000008">
    <property type="protein sequence ID" value="KAA8484412.1"/>
    <property type="molecule type" value="Genomic_DNA"/>
</dbReference>
<dbReference type="Pfam" id="PF19904">
    <property type="entry name" value="DUF6377"/>
    <property type="match status" value="1"/>
</dbReference>
<evidence type="ECO:0000256" key="2">
    <source>
        <dbReference type="SAM" id="SignalP"/>
    </source>
</evidence>
<name>A0A5M9HBS3_9SPHI</name>
<sequence>MKTVRFLLILLLFSGKITFAEDTQAVITELNAAIRNKETYSQKKEKRIARLKEVLSGNRSPLGQYNINKRLCGEYQKYKITIAISYADRCLQIARSLKRDDLITASLLQLSNLYSSTGKFLESQNILKSVKRESLSKPLWIRYYESQILFLEHYTTNTYNKAYVAQISKYRDSLLNELNPSSVKFKLNRAQKYIYDGKLKEAQSHLLKLLGEAKRNYADYAMGTYLLATVYHSQGRMDQAIHYYALSAITDIKNAIKDHASLQNLAIVFYYDGEIDRAYTYTRSAIDDAIFCDVKFRTLRMSELYSIINTAYLEKEAKQKNQLQLYLLLISILSVILTAAIIYVYLQMKKVSRIKEELHITGQQLAGLNQQLSKTNFHLSEVNAQLFESNHVKEVYIAQFFDLCSTYINKLEDYRKNLNKVATEKRIDALFKMLRSNAVVENEIEELYKVFDNIFLNLYPQFIHEFNELLLPNEQVTLKHGELLNTELRVFALVRLGITDSVKIAAFLRYSLSTIYNYRTKARNKARVAREDFEKLVMTIGGTLPPANSGTTTTTFFEENQSNKQL</sequence>
<accession>A0A5M9HBS3</accession>
<evidence type="ECO:0000259" key="3">
    <source>
        <dbReference type="Pfam" id="PF19904"/>
    </source>
</evidence>
<dbReference type="Pfam" id="PF07720">
    <property type="entry name" value="TPR_3"/>
    <property type="match status" value="1"/>
</dbReference>
<keyword evidence="2" id="KW-0732">Signal</keyword>
<evidence type="ECO:0000256" key="1">
    <source>
        <dbReference type="SAM" id="Phobius"/>
    </source>
</evidence>
<comment type="caution">
    <text evidence="4">The sequence shown here is derived from an EMBL/GenBank/DDBJ whole genome shotgun (WGS) entry which is preliminary data.</text>
</comment>
<dbReference type="InterPro" id="IPR011716">
    <property type="entry name" value="TPR-3"/>
</dbReference>
<dbReference type="Gene3D" id="1.25.40.10">
    <property type="entry name" value="Tetratricopeptide repeat domain"/>
    <property type="match status" value="1"/>
</dbReference>
<protein>
    <submittedName>
        <fullName evidence="4">Tetratricopeptide repeat protein</fullName>
    </submittedName>
</protein>
<feature type="domain" description="DUF6377" evidence="3">
    <location>
        <begin position="251"/>
        <end position="505"/>
    </location>
</feature>
<dbReference type="InterPro" id="IPR011990">
    <property type="entry name" value="TPR-like_helical_dom_sf"/>
</dbReference>
<feature type="chain" id="PRO_5024394572" evidence="2">
    <location>
        <begin position="21"/>
        <end position="566"/>
    </location>
</feature>
<keyword evidence="1" id="KW-0472">Membrane</keyword>
<dbReference type="RefSeq" id="WP_141814388.1">
    <property type="nucleotide sequence ID" value="NZ_VFPL01000001.1"/>
</dbReference>
<evidence type="ECO:0000313" key="5">
    <source>
        <dbReference type="Proteomes" id="UP000322918"/>
    </source>
</evidence>
<organism evidence="4 5">
    <name type="scientific">Arcticibacter tournemirensis</name>
    <dbReference type="NCBI Taxonomy" id="699437"/>
    <lineage>
        <taxon>Bacteria</taxon>
        <taxon>Pseudomonadati</taxon>
        <taxon>Bacteroidota</taxon>
        <taxon>Sphingobacteriia</taxon>
        <taxon>Sphingobacteriales</taxon>
        <taxon>Sphingobacteriaceae</taxon>
        <taxon>Arcticibacter</taxon>
    </lineage>
</organism>
<dbReference type="OrthoDB" id="1044679at2"/>
<keyword evidence="1" id="KW-0812">Transmembrane</keyword>
<evidence type="ECO:0000313" key="4">
    <source>
        <dbReference type="EMBL" id="KAA8484412.1"/>
    </source>
</evidence>
<gene>
    <name evidence="4" type="ORF">F1649_06470</name>
</gene>
<dbReference type="InterPro" id="IPR045957">
    <property type="entry name" value="DUF6377"/>
</dbReference>
<dbReference type="AlphaFoldDB" id="A0A5M9HBS3"/>
<dbReference type="SUPFAM" id="SSF48452">
    <property type="entry name" value="TPR-like"/>
    <property type="match status" value="1"/>
</dbReference>
<proteinExistence type="predicted"/>
<reference evidence="4 5" key="1">
    <citation type="submission" date="2019-09" db="EMBL/GenBank/DDBJ databases">
        <title>Pararcticibacter amylolyticus gen. nov., sp. nov., isolated from a rottenly hemp rope, and reclassification of Pedobacter tournemirensis as Pararcticibacter tournemirensis comb. nov.</title>
        <authorList>
            <person name="Cai Y."/>
        </authorList>
    </citation>
    <scope>NUCLEOTIDE SEQUENCE [LARGE SCALE GENOMIC DNA]</scope>
    <source>
        <strain evidence="4 5">TF5-37.2-LB10</strain>
    </source>
</reference>
<dbReference type="Proteomes" id="UP000322918">
    <property type="component" value="Unassembled WGS sequence"/>
</dbReference>